<evidence type="ECO:0000256" key="3">
    <source>
        <dbReference type="SAM" id="MobiDB-lite"/>
    </source>
</evidence>
<keyword evidence="1" id="KW-0862">Zinc</keyword>
<dbReference type="EMBL" id="PRFC01000268">
    <property type="protein sequence ID" value="PWU95318.1"/>
    <property type="molecule type" value="Genomic_DNA"/>
</dbReference>
<feature type="region of interest" description="Disordered" evidence="3">
    <location>
        <begin position="235"/>
        <end position="254"/>
    </location>
</feature>
<evidence type="ECO:0000313" key="9">
    <source>
        <dbReference type="Proteomes" id="UP000583944"/>
    </source>
</evidence>
<keyword evidence="2" id="KW-0811">Translocation</keyword>
<dbReference type="GO" id="GO:0015031">
    <property type="term" value="P:protein transport"/>
    <property type="evidence" value="ECO:0007669"/>
    <property type="project" value="UniProtKB-KW"/>
</dbReference>
<feature type="domain" description="C3H1-type" evidence="4">
    <location>
        <begin position="269"/>
        <end position="295"/>
    </location>
</feature>
<dbReference type="VEuPathDB" id="TriTrypDB:TcYC6_0068010"/>
<feature type="compositionally biased region" description="Basic and acidic residues" evidence="3">
    <location>
        <begin position="355"/>
        <end position="366"/>
    </location>
</feature>
<dbReference type="OrthoDB" id="1711508at2759"/>
<evidence type="ECO:0000313" key="6">
    <source>
        <dbReference type="EMBL" id="KAF5225473.1"/>
    </source>
</evidence>
<comment type="subunit">
    <text evidence="2">Component of the TIM23 complex.</text>
</comment>
<dbReference type="Proteomes" id="UP000246078">
    <property type="component" value="Unassembled WGS sequence"/>
</dbReference>
<keyword evidence="2" id="KW-0809">Transit peptide</keyword>
<evidence type="ECO:0000259" key="5">
    <source>
        <dbReference type="PROSITE" id="PS50969"/>
    </source>
</evidence>
<reference evidence="6" key="3">
    <citation type="submission" date="2020-04" db="EMBL/GenBank/DDBJ databases">
        <authorList>
            <person name="Diaz Viraque F."/>
        </authorList>
    </citation>
    <scope>NUCLEOTIDE SEQUENCE</scope>
    <source>
        <strain evidence="6">Berenice</strain>
    </source>
</reference>
<dbReference type="PANTHER" id="PTHR12210">
    <property type="entry name" value="DULLARD PROTEIN PHOSPHATASE"/>
    <property type="match status" value="1"/>
</dbReference>
<dbReference type="GO" id="GO:0008270">
    <property type="term" value="F:zinc ion binding"/>
    <property type="evidence" value="ECO:0007669"/>
    <property type="project" value="UniProtKB-KW"/>
</dbReference>
<dbReference type="VEuPathDB" id="TriTrypDB:TcCL_ESM00183"/>
<dbReference type="Gene3D" id="3.40.50.1000">
    <property type="entry name" value="HAD superfamily/HAD-like"/>
    <property type="match status" value="1"/>
</dbReference>
<dbReference type="SUPFAM" id="SSF56784">
    <property type="entry name" value="HAD-like"/>
    <property type="match status" value="1"/>
</dbReference>
<dbReference type="VEuPathDB" id="TriTrypDB:C3747_268g11"/>
<dbReference type="VEuPathDB" id="TriTrypDB:C4B63_2g33"/>
<dbReference type="EMBL" id="JABDHM010000006">
    <property type="protein sequence ID" value="KAF5225473.1"/>
    <property type="molecule type" value="Genomic_DNA"/>
</dbReference>
<dbReference type="InterPro" id="IPR023214">
    <property type="entry name" value="HAD_sf"/>
</dbReference>
<comment type="caution">
    <text evidence="7">The sequence shown here is derived from an EMBL/GenBank/DDBJ whole genome shotgun (WGS) entry which is preliminary data.</text>
</comment>
<dbReference type="VEuPathDB" id="TriTrypDB:TCSYLVIO_001350"/>
<protein>
    <recommendedName>
        <fullName evidence="2">Mitochondrial import inner membrane translocase subunit TIM50</fullName>
    </recommendedName>
</protein>
<comment type="subcellular location">
    <subcellularLocation>
        <location evidence="2">Mitochondrion inner membrane</location>
        <topology evidence="2">Single-pass membrane protein</topology>
    </subcellularLocation>
</comment>
<dbReference type="VEuPathDB" id="TriTrypDB:TcBrA4_0063430"/>
<dbReference type="AlphaFoldDB" id="A0A2V2VJ77"/>
<dbReference type="SMART" id="SM00577">
    <property type="entry name" value="CPDc"/>
    <property type="match status" value="1"/>
</dbReference>
<dbReference type="GO" id="GO:0005744">
    <property type="term" value="C:TIM23 mitochondrial import inner membrane translocase complex"/>
    <property type="evidence" value="ECO:0007669"/>
    <property type="project" value="UniProtKB-UniRule"/>
</dbReference>
<dbReference type="VEuPathDB" id="TriTrypDB:ECC02_001236"/>
<dbReference type="PROSITE" id="PS50969">
    <property type="entry name" value="FCP1"/>
    <property type="match status" value="1"/>
</dbReference>
<feature type="region of interest" description="Disordered" evidence="3">
    <location>
        <begin position="346"/>
        <end position="412"/>
    </location>
</feature>
<comment type="function">
    <text evidence="2">Essential component of the TIM23 complex, a complex that mediates the translocation of transit peptide-containing proteins across the mitochondrial inner membrane.</text>
</comment>
<feature type="region of interest" description="Disordered" evidence="3">
    <location>
        <begin position="483"/>
        <end position="502"/>
    </location>
</feature>
<keyword evidence="2" id="KW-0653">Protein transport</keyword>
<dbReference type="PROSITE" id="PS50103">
    <property type="entry name" value="ZF_C3H1"/>
    <property type="match status" value="1"/>
</dbReference>
<evidence type="ECO:0000256" key="2">
    <source>
        <dbReference type="RuleBase" id="RU365079"/>
    </source>
</evidence>
<feature type="compositionally biased region" description="Basic and acidic residues" evidence="3">
    <location>
        <begin position="373"/>
        <end position="383"/>
    </location>
</feature>
<dbReference type="InterPro" id="IPR000571">
    <property type="entry name" value="Znf_CCCH"/>
</dbReference>
<dbReference type="VEuPathDB" id="TriTrypDB:Tc_MARK_4554"/>
<dbReference type="SMR" id="A0A2V2VJ77"/>
<dbReference type="VEuPathDB" id="TriTrypDB:TcG_02073"/>
<accession>A0A2V2VJ77</accession>
<evidence type="ECO:0000259" key="4">
    <source>
        <dbReference type="PROSITE" id="PS50103"/>
    </source>
</evidence>
<dbReference type="Proteomes" id="UP000583944">
    <property type="component" value="Unassembled WGS sequence"/>
</dbReference>
<keyword evidence="2" id="KW-0813">Transport</keyword>
<feature type="region of interest" description="Disordered" evidence="3">
    <location>
        <begin position="318"/>
        <end position="337"/>
    </location>
</feature>
<dbReference type="VEuPathDB" id="TriTrypDB:TcCLB.506999.120"/>
<dbReference type="InterPro" id="IPR004274">
    <property type="entry name" value="FCP1_dom"/>
</dbReference>
<name>A0A2V2VJ77_TRYCR</name>
<dbReference type="VEuPathDB" id="TriTrypDB:BCY84_13917"/>
<dbReference type="InterPro" id="IPR036412">
    <property type="entry name" value="HAD-like_sf"/>
</dbReference>
<keyword evidence="1" id="KW-0479">Metal-binding</keyword>
<feature type="domain" description="FCP1 homology" evidence="5">
    <location>
        <begin position="59"/>
        <end position="212"/>
    </location>
</feature>
<dbReference type="InterPro" id="IPR050365">
    <property type="entry name" value="TIM50"/>
</dbReference>
<dbReference type="VEuPathDB" id="TriTrypDB:TcCLB.510759.100"/>
<dbReference type="Pfam" id="PF03031">
    <property type="entry name" value="NIF"/>
    <property type="match status" value="1"/>
</dbReference>
<evidence type="ECO:0000313" key="8">
    <source>
        <dbReference type="Proteomes" id="UP000246078"/>
    </source>
</evidence>
<evidence type="ECO:0000256" key="1">
    <source>
        <dbReference type="PROSITE-ProRule" id="PRU00723"/>
    </source>
</evidence>
<keyword evidence="1" id="KW-0863">Zinc-finger</keyword>
<feature type="zinc finger region" description="C3H1-type" evidence="1">
    <location>
        <begin position="269"/>
        <end position="295"/>
    </location>
</feature>
<sequence>METAPHNIQTERFEADQYVRVQLSTGRSEIGVILSIDESGGTAVVATRHGYDITVRLSSVRRAFLLVLDLNGVLVSRGRGSFFDRPGVCEFINFVMNNFVVAVWTSGLERTSNPIIDKVFDGFQDRLLFKLYRDSCTVWPTPEKPYRTIKNLQRIFDSYPKSFNAVNTIIVDDSPDKCSHPDIALCPVPFTDPVKQMDDNGLALAMEVLKEVLRTESHAPLIRASEERLVALAAQEEQGRKEEEDALAGGPSAGDANDVKSVELPVTFLWAARLCCDYISGGCAREDCRFIHSFDDGKRPCSRKGACRRGHARRWIDEPLAEAEAPSTTTSLKTLGTSGPFNVPSVFSLFSTNPDRQKEHQQHDDAWSSNAHSKQEWTKDTKHQLQQKQQKQEEQQTKQHQNKWQKETKFVGLQREPKDVFFGQKDTNRGMSNIAQFLGSHHGTPRNAHSLDSVAPGPKSMRFTGDRKDGSALLRQLQESLSIAKEGRPANTRPIRGKDRGC</sequence>
<reference evidence="6 9" key="2">
    <citation type="journal article" date="2019" name="Genome Biol. Evol.">
        <title>Nanopore Sequencing Significantly Improves Genome Assembly of the Protozoan Parasite Trypanosoma cruzi.</title>
        <authorList>
            <person name="Diaz-Viraque F."/>
            <person name="Pita S."/>
            <person name="Greif G."/>
            <person name="de Souza R.C.M."/>
            <person name="Iraola G."/>
            <person name="Robello C."/>
        </authorList>
    </citation>
    <scope>NUCLEOTIDE SEQUENCE [LARGE SCALE GENOMIC DNA]</scope>
    <source>
        <strain evidence="6 9">Berenice</strain>
    </source>
</reference>
<comment type="similarity">
    <text evidence="2">Belongs to the TIM50 family.</text>
</comment>
<feature type="compositionally biased region" description="Low complexity" evidence="3">
    <location>
        <begin position="327"/>
        <end position="337"/>
    </location>
</feature>
<keyword evidence="2" id="KW-0496">Mitochondrion</keyword>
<gene>
    <name evidence="7" type="ORF">C3747_268g11</name>
    <name evidence="6" type="ORF">ECC02_001236</name>
</gene>
<proteinExistence type="inferred from homology"/>
<organism evidence="7 8">
    <name type="scientific">Trypanosoma cruzi</name>
    <dbReference type="NCBI Taxonomy" id="5693"/>
    <lineage>
        <taxon>Eukaryota</taxon>
        <taxon>Discoba</taxon>
        <taxon>Euglenozoa</taxon>
        <taxon>Kinetoplastea</taxon>
        <taxon>Metakinetoplastina</taxon>
        <taxon>Trypanosomatida</taxon>
        <taxon>Trypanosomatidae</taxon>
        <taxon>Trypanosoma</taxon>
        <taxon>Schizotrypanum</taxon>
    </lineage>
</organism>
<reference evidence="7 8" key="1">
    <citation type="journal article" date="2018" name="Microb. Genom.">
        <title>Expanding an expanded genome: long-read sequencing of Trypanosoma cruzi.</title>
        <authorList>
            <person name="Berna L."/>
            <person name="Rodriguez M."/>
            <person name="Chiribao M.L."/>
            <person name="Parodi-Talice A."/>
            <person name="Pita S."/>
            <person name="Rijo G."/>
            <person name="Alvarez-Valin F."/>
            <person name="Robello C."/>
        </authorList>
    </citation>
    <scope>NUCLEOTIDE SEQUENCE [LARGE SCALE GENOMIC DNA]</scope>
    <source>
        <strain evidence="7 8">TCC</strain>
    </source>
</reference>
<evidence type="ECO:0000313" key="7">
    <source>
        <dbReference type="EMBL" id="PWU95318.1"/>
    </source>
</evidence>